<evidence type="ECO:0008006" key="3">
    <source>
        <dbReference type="Google" id="ProtNLM"/>
    </source>
</evidence>
<name>A0ABX3ER07_9BACL</name>
<accession>A0ABX3ER07</accession>
<keyword evidence="2" id="KW-1185">Reference proteome</keyword>
<dbReference type="EMBL" id="LVWI01000041">
    <property type="protein sequence ID" value="OKP85969.1"/>
    <property type="molecule type" value="Genomic_DNA"/>
</dbReference>
<protein>
    <recommendedName>
        <fullName evidence="3">PepSY domain-containing protein</fullName>
    </recommendedName>
</protein>
<gene>
    <name evidence="1" type="ORF">A3844_14525</name>
</gene>
<sequence>MKDKVKGLILGIAIGTIFTGTTIFADYGSKQTVWYKPINFFMNGERKLTEDILIVNGTSYVPLKTVAKVANVPLTADFDRYNIYLGSVPTNKGISVAQAIQKVKSTYGSKIPKGYRVELDNIDEAGNYSIHVYEVVIDNKVTGEGHTATFNWYTVDKYTGTISAMFDF</sequence>
<dbReference type="Proteomes" id="UP000186058">
    <property type="component" value="Unassembled WGS sequence"/>
</dbReference>
<reference evidence="1 2" key="1">
    <citation type="submission" date="2016-03" db="EMBL/GenBank/DDBJ databases">
        <authorList>
            <person name="Sant'Anna F.H."/>
            <person name="Ambrosini A."/>
            <person name="Souza R."/>
            <person name="Bach E."/>
            <person name="Fernandes G."/>
            <person name="Balsanelli E."/>
            <person name="Baura V.A."/>
            <person name="Souza E.M."/>
            <person name="Passaglia L."/>
        </authorList>
    </citation>
    <scope>NUCLEOTIDE SEQUENCE [LARGE SCALE GENOMIC DNA]</scope>
    <source>
        <strain evidence="1 2">P26E</strain>
    </source>
</reference>
<evidence type="ECO:0000313" key="2">
    <source>
        <dbReference type="Proteomes" id="UP000186058"/>
    </source>
</evidence>
<evidence type="ECO:0000313" key="1">
    <source>
        <dbReference type="EMBL" id="OKP85969.1"/>
    </source>
</evidence>
<organism evidence="1 2">
    <name type="scientific">Paenibacillus helianthi</name>
    <dbReference type="NCBI Taxonomy" id="1349432"/>
    <lineage>
        <taxon>Bacteria</taxon>
        <taxon>Bacillati</taxon>
        <taxon>Bacillota</taxon>
        <taxon>Bacilli</taxon>
        <taxon>Bacillales</taxon>
        <taxon>Paenibacillaceae</taxon>
        <taxon>Paenibacillus</taxon>
    </lineage>
</organism>
<comment type="caution">
    <text evidence="1">The sequence shown here is derived from an EMBL/GenBank/DDBJ whole genome shotgun (WGS) entry which is preliminary data.</text>
</comment>
<proteinExistence type="predicted"/>